<evidence type="ECO:0000256" key="6">
    <source>
        <dbReference type="ARBA" id="ARBA00023242"/>
    </source>
</evidence>
<evidence type="ECO:0000256" key="3">
    <source>
        <dbReference type="ARBA" id="ARBA00023015"/>
    </source>
</evidence>
<dbReference type="OrthoDB" id="2154091at2759"/>
<name>A0A1L9TC73_9EURO</name>
<accession>A0A1L9TC73</accession>
<keyword evidence="2" id="KW-0862">Zinc</keyword>
<dbReference type="PANTHER" id="PTHR31313:SF86">
    <property type="entry name" value="ZN(2)-C6 FUNGAL-TYPE DOMAIN-CONTAINING PROTEIN"/>
    <property type="match status" value="1"/>
</dbReference>
<evidence type="ECO:0000256" key="5">
    <source>
        <dbReference type="ARBA" id="ARBA00023163"/>
    </source>
</evidence>
<evidence type="ECO:0000313" key="8">
    <source>
        <dbReference type="EMBL" id="OJJ56873.1"/>
    </source>
</evidence>
<dbReference type="RefSeq" id="XP_040700679.1">
    <property type="nucleotide sequence ID" value="XM_040849682.1"/>
</dbReference>
<sequence length="443" mass="50028">MDMVNMRHGKLDFDGVDPELGMHLLSLYWTRHLHAGLIVFRPEFMRDMASNGPYFSKLLLNAMLYTVSKHSPRPEIQCNDERDTRGWSFRQRFTELLRNEFGKSSIPTIQAMLIMASSLLTRGDERSTSWLYARNAFNMVIDLGLHVEGRTCLSTEDREIGRRLFWASFFIDKLQCLYQGRQPCIRFAHTNVPLQFSDDSEDYEAYDFRIYSSVYAVKRRRSEPLKKISDDSPKLQTDLRTWRANLPKEIDFDASDSSNHAVQTLLPYINARAHQALSLCSSAACEITALLQMYSKSYDVRSAPFTLSYTTYIAATIHVHVLAKYCNDAPESSSGTAQALQVCLWSLDCQALVYSAAEKAKRIIEGLIDHQSAVSQYKSVDPGPPGDIGTAVGIPALPRDIPMGKHFGIAKMPQNTSLVLTLVKPCHGRLLLIIIGNISLSWD</sequence>
<organism evidence="8 9">
    <name type="scientific">Aspergillus sydowii CBS 593.65</name>
    <dbReference type="NCBI Taxonomy" id="1036612"/>
    <lineage>
        <taxon>Eukaryota</taxon>
        <taxon>Fungi</taxon>
        <taxon>Dikarya</taxon>
        <taxon>Ascomycota</taxon>
        <taxon>Pezizomycotina</taxon>
        <taxon>Eurotiomycetes</taxon>
        <taxon>Eurotiomycetidae</taxon>
        <taxon>Eurotiales</taxon>
        <taxon>Aspergillaceae</taxon>
        <taxon>Aspergillus</taxon>
        <taxon>Aspergillus subgen. Nidulantes</taxon>
    </lineage>
</organism>
<dbReference type="GO" id="GO:0006351">
    <property type="term" value="P:DNA-templated transcription"/>
    <property type="evidence" value="ECO:0007669"/>
    <property type="project" value="InterPro"/>
</dbReference>
<reference evidence="9" key="1">
    <citation type="journal article" date="2017" name="Genome Biol.">
        <title>Comparative genomics reveals high biological diversity and specific adaptations in the industrially and medically important fungal genus Aspergillus.</title>
        <authorList>
            <person name="de Vries R.P."/>
            <person name="Riley R."/>
            <person name="Wiebenga A."/>
            <person name="Aguilar-Osorio G."/>
            <person name="Amillis S."/>
            <person name="Uchima C.A."/>
            <person name="Anderluh G."/>
            <person name="Asadollahi M."/>
            <person name="Askin M."/>
            <person name="Barry K."/>
            <person name="Battaglia E."/>
            <person name="Bayram O."/>
            <person name="Benocci T."/>
            <person name="Braus-Stromeyer S.A."/>
            <person name="Caldana C."/>
            <person name="Canovas D."/>
            <person name="Cerqueira G.C."/>
            <person name="Chen F."/>
            <person name="Chen W."/>
            <person name="Choi C."/>
            <person name="Clum A."/>
            <person name="Dos Santos R.A."/>
            <person name="Damasio A.R."/>
            <person name="Diallinas G."/>
            <person name="Emri T."/>
            <person name="Fekete E."/>
            <person name="Flipphi M."/>
            <person name="Freyberg S."/>
            <person name="Gallo A."/>
            <person name="Gournas C."/>
            <person name="Habgood R."/>
            <person name="Hainaut M."/>
            <person name="Harispe M.L."/>
            <person name="Henrissat B."/>
            <person name="Hilden K.S."/>
            <person name="Hope R."/>
            <person name="Hossain A."/>
            <person name="Karabika E."/>
            <person name="Karaffa L."/>
            <person name="Karanyi Z."/>
            <person name="Krasevec N."/>
            <person name="Kuo A."/>
            <person name="Kusch H."/>
            <person name="LaButti K."/>
            <person name="Lagendijk E.L."/>
            <person name="Lapidus A."/>
            <person name="Levasseur A."/>
            <person name="Lindquist E."/>
            <person name="Lipzen A."/>
            <person name="Logrieco A.F."/>
            <person name="MacCabe A."/>
            <person name="Maekelae M.R."/>
            <person name="Malavazi I."/>
            <person name="Melin P."/>
            <person name="Meyer V."/>
            <person name="Mielnichuk N."/>
            <person name="Miskei M."/>
            <person name="Molnar A.P."/>
            <person name="Mule G."/>
            <person name="Ngan C.Y."/>
            <person name="Orejas M."/>
            <person name="Orosz E."/>
            <person name="Ouedraogo J.P."/>
            <person name="Overkamp K.M."/>
            <person name="Park H.-S."/>
            <person name="Perrone G."/>
            <person name="Piumi F."/>
            <person name="Punt P.J."/>
            <person name="Ram A.F."/>
            <person name="Ramon A."/>
            <person name="Rauscher S."/>
            <person name="Record E."/>
            <person name="Riano-Pachon D.M."/>
            <person name="Robert V."/>
            <person name="Roehrig J."/>
            <person name="Ruller R."/>
            <person name="Salamov A."/>
            <person name="Salih N.S."/>
            <person name="Samson R.A."/>
            <person name="Sandor E."/>
            <person name="Sanguinetti M."/>
            <person name="Schuetze T."/>
            <person name="Sepcic K."/>
            <person name="Shelest E."/>
            <person name="Sherlock G."/>
            <person name="Sophianopoulou V."/>
            <person name="Squina F.M."/>
            <person name="Sun H."/>
            <person name="Susca A."/>
            <person name="Todd R.B."/>
            <person name="Tsang A."/>
            <person name="Unkles S.E."/>
            <person name="van de Wiele N."/>
            <person name="van Rossen-Uffink D."/>
            <person name="Oliveira J.V."/>
            <person name="Vesth T.C."/>
            <person name="Visser J."/>
            <person name="Yu J.-H."/>
            <person name="Zhou M."/>
            <person name="Andersen M.R."/>
            <person name="Archer D.B."/>
            <person name="Baker S.E."/>
            <person name="Benoit I."/>
            <person name="Brakhage A.A."/>
            <person name="Braus G.H."/>
            <person name="Fischer R."/>
            <person name="Frisvad J.C."/>
            <person name="Goldman G.H."/>
            <person name="Houbraken J."/>
            <person name="Oakley B."/>
            <person name="Pocsi I."/>
            <person name="Scazzocchio C."/>
            <person name="Seiboth B."/>
            <person name="vanKuyk P.A."/>
            <person name="Wortman J."/>
            <person name="Dyer P.S."/>
            <person name="Grigoriev I.V."/>
        </authorList>
    </citation>
    <scope>NUCLEOTIDE SEQUENCE [LARGE SCALE GENOMIC DNA]</scope>
    <source>
        <strain evidence="9">CBS 593.65</strain>
    </source>
</reference>
<proteinExistence type="predicted"/>
<keyword evidence="5" id="KW-0804">Transcription</keyword>
<dbReference type="GO" id="GO:0003677">
    <property type="term" value="F:DNA binding"/>
    <property type="evidence" value="ECO:0007669"/>
    <property type="project" value="UniProtKB-KW"/>
</dbReference>
<dbReference type="Proteomes" id="UP000184356">
    <property type="component" value="Unassembled WGS sequence"/>
</dbReference>
<keyword evidence="9" id="KW-1185">Reference proteome</keyword>
<dbReference type="SMART" id="SM00906">
    <property type="entry name" value="Fungal_trans"/>
    <property type="match status" value="1"/>
</dbReference>
<dbReference type="Pfam" id="PF04082">
    <property type="entry name" value="Fungal_trans"/>
    <property type="match status" value="1"/>
</dbReference>
<dbReference type="EMBL" id="KV878589">
    <property type="protein sequence ID" value="OJJ56873.1"/>
    <property type="molecule type" value="Genomic_DNA"/>
</dbReference>
<dbReference type="CDD" id="cd12148">
    <property type="entry name" value="fungal_TF_MHR"/>
    <property type="match status" value="1"/>
</dbReference>
<keyword evidence="6" id="KW-0539">Nucleus</keyword>
<dbReference type="VEuPathDB" id="FungiDB:ASPSYDRAFT_59339"/>
<dbReference type="PANTHER" id="PTHR31313">
    <property type="entry name" value="TY1 ENHANCER ACTIVATOR"/>
    <property type="match status" value="1"/>
</dbReference>
<evidence type="ECO:0000313" key="9">
    <source>
        <dbReference type="Proteomes" id="UP000184356"/>
    </source>
</evidence>
<dbReference type="AlphaFoldDB" id="A0A1L9TC73"/>
<dbReference type="InterPro" id="IPR051615">
    <property type="entry name" value="Transcr_Regulatory_Elem"/>
</dbReference>
<dbReference type="InterPro" id="IPR007219">
    <property type="entry name" value="XnlR_reg_dom"/>
</dbReference>
<dbReference type="GO" id="GO:0008270">
    <property type="term" value="F:zinc ion binding"/>
    <property type="evidence" value="ECO:0007669"/>
    <property type="project" value="InterPro"/>
</dbReference>
<dbReference type="STRING" id="1036612.A0A1L9TC73"/>
<dbReference type="GeneID" id="63765755"/>
<evidence type="ECO:0000256" key="2">
    <source>
        <dbReference type="ARBA" id="ARBA00022833"/>
    </source>
</evidence>
<protein>
    <recommendedName>
        <fullName evidence="7">Xylanolytic transcriptional activator regulatory domain-containing protein</fullName>
    </recommendedName>
</protein>
<keyword evidence="3" id="KW-0805">Transcription regulation</keyword>
<feature type="domain" description="Xylanolytic transcriptional activator regulatory" evidence="7">
    <location>
        <begin position="129"/>
        <end position="201"/>
    </location>
</feature>
<keyword evidence="1" id="KW-0479">Metal-binding</keyword>
<evidence type="ECO:0000256" key="1">
    <source>
        <dbReference type="ARBA" id="ARBA00022723"/>
    </source>
</evidence>
<evidence type="ECO:0000259" key="7">
    <source>
        <dbReference type="SMART" id="SM00906"/>
    </source>
</evidence>
<keyword evidence="4" id="KW-0238">DNA-binding</keyword>
<evidence type="ECO:0000256" key="4">
    <source>
        <dbReference type="ARBA" id="ARBA00023125"/>
    </source>
</evidence>
<gene>
    <name evidence="8" type="ORF">ASPSYDRAFT_59339</name>
</gene>